<evidence type="ECO:0000313" key="4">
    <source>
        <dbReference type="Proteomes" id="UP001604277"/>
    </source>
</evidence>
<dbReference type="AlphaFoldDB" id="A0ABD1WTZ8"/>
<accession>A0ABD1WTZ8</accession>
<name>A0ABD1WTZ8_9LAMI</name>
<evidence type="ECO:0000259" key="2">
    <source>
        <dbReference type="Pfam" id="PF25255"/>
    </source>
</evidence>
<dbReference type="Pfam" id="PF25255">
    <property type="entry name" value="WHD_RNase_II"/>
    <property type="match status" value="1"/>
</dbReference>
<dbReference type="Pfam" id="PF23161">
    <property type="entry name" value="HTH_RNase_II"/>
    <property type="match status" value="1"/>
</dbReference>
<dbReference type="Proteomes" id="UP001604277">
    <property type="component" value="Unassembled WGS sequence"/>
</dbReference>
<dbReference type="InterPro" id="IPR056404">
    <property type="entry name" value="HTH_RNase_II"/>
</dbReference>
<reference evidence="4" key="1">
    <citation type="submission" date="2024-07" db="EMBL/GenBank/DDBJ databases">
        <title>Two chromosome-level genome assemblies of Korean endemic species Abeliophyllum distichum and Forsythia ovata (Oleaceae).</title>
        <authorList>
            <person name="Jang H."/>
        </authorList>
    </citation>
    <scope>NUCLEOTIDE SEQUENCE [LARGE SCALE GENOMIC DNA]</scope>
</reference>
<feature type="domain" description="Ribonuclease II winged helix" evidence="2">
    <location>
        <begin position="87"/>
        <end position="158"/>
    </location>
</feature>
<proteinExistence type="predicted"/>
<organism evidence="3 4">
    <name type="scientific">Forsythia ovata</name>
    <dbReference type="NCBI Taxonomy" id="205694"/>
    <lineage>
        <taxon>Eukaryota</taxon>
        <taxon>Viridiplantae</taxon>
        <taxon>Streptophyta</taxon>
        <taxon>Embryophyta</taxon>
        <taxon>Tracheophyta</taxon>
        <taxon>Spermatophyta</taxon>
        <taxon>Magnoliopsida</taxon>
        <taxon>eudicotyledons</taxon>
        <taxon>Gunneridae</taxon>
        <taxon>Pentapetalae</taxon>
        <taxon>asterids</taxon>
        <taxon>lamiids</taxon>
        <taxon>Lamiales</taxon>
        <taxon>Oleaceae</taxon>
        <taxon>Forsythieae</taxon>
        <taxon>Forsythia</taxon>
    </lineage>
</organism>
<keyword evidence="4" id="KW-1185">Reference proteome</keyword>
<dbReference type="InterPro" id="IPR057324">
    <property type="entry name" value="WH_RNase_II"/>
</dbReference>
<gene>
    <name evidence="3" type="ORF">Fot_06671</name>
</gene>
<sequence>MNMLPARMMKETIQANDERNSPAQMTMKMYFNRQITLEMLELKSSEEFFENKSGKRMLQKGLLLEFKKDLERVLLAIAQKPGGKKNWMDLTFLEFARIELLEKKKSVRVEELVEKIFGSTEPLESYCVHLLLSKDDIYFTVLESKCSFSVYRPRPTVQVDEFLRRKHAKDATEKELKEFVKLLKSAREMPSHLKPAKSSWWTEEKIRHRIESLVHEKFVSPNSHLFDILRHKANGLVAMCTLRDE</sequence>
<dbReference type="EMBL" id="JBFOLJ010000002">
    <property type="protein sequence ID" value="KAL2553052.1"/>
    <property type="molecule type" value="Genomic_DNA"/>
</dbReference>
<evidence type="ECO:0000313" key="3">
    <source>
        <dbReference type="EMBL" id="KAL2553052.1"/>
    </source>
</evidence>
<protein>
    <submittedName>
        <fullName evidence="3">Ribonuclease II</fullName>
    </submittedName>
</protein>
<feature type="domain" description="Ribonuclease II-like double HTH" evidence="1">
    <location>
        <begin position="159"/>
        <end position="213"/>
    </location>
</feature>
<comment type="caution">
    <text evidence="3">The sequence shown here is derived from an EMBL/GenBank/DDBJ whole genome shotgun (WGS) entry which is preliminary data.</text>
</comment>
<evidence type="ECO:0000259" key="1">
    <source>
        <dbReference type="Pfam" id="PF23161"/>
    </source>
</evidence>